<protein>
    <recommendedName>
        <fullName evidence="4">YfdX protein</fullName>
    </recommendedName>
</protein>
<sequence length="270" mass="28731">MCLPAFAFVLSRSTIRTQTRPLWMAFRKGEIMKKTGMLLGALLAATTAVAPAWAQQQAASTAAVPATNAATSAATQDFGRLSDDGNTAFEELMLARRAIFDGDLKGAKTLIASAQQALDRARADNTAFQKAEAELMPVKTKQAQTAKKGTGSTTPVAWLPIDGELVLDETVEPTTEKSAAVAAANRHLRAGDPDRASEVLKVSGVDADYVIAAVPLEQTRQDVNHAAQFIKNDPYKASEALRDAENSVRYASVDIQAVSHQQTTSGNTSK</sequence>
<gene>
    <name evidence="2" type="primary">yfdX</name>
    <name evidence="2" type="ORF">APO_0044</name>
</gene>
<comment type="caution">
    <text evidence="2">The sequence shown here is derived from an EMBL/GenBank/DDBJ whole genome shotgun (WGS) entry which is preliminary data.</text>
</comment>
<proteinExistence type="predicted"/>
<accession>F1YQ80</accession>
<dbReference type="EMBL" id="AEUP01000002">
    <property type="protein sequence ID" value="EGE49077.1"/>
    <property type="molecule type" value="Genomic_DNA"/>
</dbReference>
<evidence type="ECO:0000256" key="1">
    <source>
        <dbReference type="SAM" id="Coils"/>
    </source>
</evidence>
<feature type="coiled-coil region" evidence="1">
    <location>
        <begin position="104"/>
        <end position="131"/>
    </location>
</feature>
<evidence type="ECO:0000313" key="2">
    <source>
        <dbReference type="EMBL" id="EGE49077.1"/>
    </source>
</evidence>
<keyword evidence="1" id="KW-0175">Coiled coil</keyword>
<dbReference type="AlphaFoldDB" id="F1YQ80"/>
<organism evidence="2 3">
    <name type="scientific">Acetobacter pomorum DM001</name>
    <dbReference type="NCBI Taxonomy" id="945681"/>
    <lineage>
        <taxon>Bacteria</taxon>
        <taxon>Pseudomonadati</taxon>
        <taxon>Pseudomonadota</taxon>
        <taxon>Alphaproteobacteria</taxon>
        <taxon>Acetobacterales</taxon>
        <taxon>Acetobacteraceae</taxon>
        <taxon>Acetobacter</taxon>
    </lineage>
</organism>
<dbReference type="Gene3D" id="1.20.120.1940">
    <property type="entry name" value="YfdX protein domain"/>
    <property type="match status" value="1"/>
</dbReference>
<evidence type="ECO:0000313" key="3">
    <source>
        <dbReference type="Proteomes" id="UP000018454"/>
    </source>
</evidence>
<name>F1YQ80_9PROT</name>
<dbReference type="InterPro" id="IPR021236">
    <property type="entry name" value="Uncharacterised_YfdX"/>
</dbReference>
<dbReference type="Pfam" id="PF10938">
    <property type="entry name" value="YfdX"/>
    <property type="match status" value="1"/>
</dbReference>
<dbReference type="Proteomes" id="UP000018454">
    <property type="component" value="Unassembled WGS sequence"/>
</dbReference>
<evidence type="ECO:0008006" key="4">
    <source>
        <dbReference type="Google" id="ProtNLM"/>
    </source>
</evidence>
<reference evidence="2 3" key="1">
    <citation type="journal article" date="2011" name="Science">
        <title>Drosophila microbiome modulates host developmental and metabolic homeostasis via insulin signaling.</title>
        <authorList>
            <person name="Shin S.C."/>
            <person name="Kim S.H."/>
            <person name="You H."/>
            <person name="Kim B."/>
            <person name="Kim A.C."/>
            <person name="Lee K.A."/>
            <person name="Yoon J.H."/>
            <person name="Ryu J.H."/>
            <person name="Lee W.J."/>
        </authorList>
    </citation>
    <scope>NUCLEOTIDE SEQUENCE [LARGE SCALE GENOMIC DNA]</scope>
    <source>
        <strain evidence="2 3">DM001</strain>
    </source>
</reference>
<dbReference type="Gene3D" id="6.10.250.2140">
    <property type="match status" value="1"/>
</dbReference>